<accession>A0A835WNT1</accession>
<comment type="similarity">
    <text evidence="1">Belongs to the protein-tyrosine phosphatase family. Non-receptor class dual specificity subfamily.</text>
</comment>
<dbReference type="SFLD" id="SFLDS00003">
    <property type="entry name" value="Haloacid_Dehalogenase"/>
    <property type="match status" value="1"/>
</dbReference>
<keyword evidence="3" id="KW-0378">Hydrolase</keyword>
<dbReference type="NCBIfam" id="TIGR01509">
    <property type="entry name" value="HAD-SF-IA-v3"/>
    <property type="match status" value="1"/>
</dbReference>
<dbReference type="InterPro" id="IPR029021">
    <property type="entry name" value="Prot-tyrosine_phosphatase-like"/>
</dbReference>
<feature type="compositionally biased region" description="Acidic residues" evidence="5">
    <location>
        <begin position="465"/>
        <end position="475"/>
    </location>
</feature>
<dbReference type="SUPFAM" id="SSF56784">
    <property type="entry name" value="HAD-like"/>
    <property type="match status" value="1"/>
</dbReference>
<keyword evidence="9" id="KW-1185">Reference proteome</keyword>
<evidence type="ECO:0000256" key="4">
    <source>
        <dbReference type="ARBA" id="ARBA00022912"/>
    </source>
</evidence>
<evidence type="ECO:0000256" key="2">
    <source>
        <dbReference type="ARBA" id="ARBA00013064"/>
    </source>
</evidence>
<dbReference type="InterPro" id="IPR000387">
    <property type="entry name" value="Tyr_Pase_dom"/>
</dbReference>
<dbReference type="Pfam" id="PF00702">
    <property type="entry name" value="Hydrolase"/>
    <property type="match status" value="1"/>
</dbReference>
<dbReference type="InterPro" id="IPR000340">
    <property type="entry name" value="Dual-sp_phosphatase_cat-dom"/>
</dbReference>
<sequence>MEPPSEILPGCLWLGGLSSLKYLEELGITHVLSVVNFPIQRDLSGYATLQLPLQDSEATNMLQYLPAAIKFLDAALGPGVAGGSSSSNSNGSANGSGSSTAPVAEQQQQPGGSNGSSGSGGGTPGGARVLVHCQAGVSRSPAILAGWLMRSRGLDPDAALGLIRSRRPCAEPNEGFAAQLVLFGDMRCSLDPAHPVYRMWVLEELGSRWEEEGWVDAEAFPQLPELPAAALAAGHSCYRCRKCRQLLATSAHVMPVEAAMGHRVFRDRQRIRLTSLGAPPGGEAGGGESCLFVEPLAWMARTVTGVNSGKLHCPRCSARLGSFNWSGISNPQGAWVTPAFLLHMSKIDTITPQPLEALANVRRPLVLPRAAAAAAVAGPGTTTPGGAANSTSTGTADGAAPAPAATATATPAAAAAATASAAVPSLPAGLPAQLRRMGLGTAGCLGQDEEEEEPQLPEPQLQLGEDGEEGDEDQEGGQAAQGGAERAASGAAASTSTHGDGATKCGSSSSSSSSSGCSSKWFTHLILDCDGVMVDSEAASCEALRRAILEVTGFDIPHAFPHDYVEVFGMDVRSCVAHYKARFGKTEWESPEALAPRVQAAKEGHYRQLTADGIAAFDGAEALLRRALAAGMKVGVASSGAPDKIARNLASSGLAALIPPGAAVSAAAVAAGKPAPDVYLEAMRVTGCTDPWRALVVEDAVNGLMAARAAGMFAIGITNQLPAAALAPWAHRVVCHLDQVDPAGLLPAAGDVPGVPAGLAVPGAAAGAGAGAGGAAGAQA</sequence>
<dbReference type="OrthoDB" id="2017893at2759"/>
<dbReference type="Gene3D" id="3.40.50.1000">
    <property type="entry name" value="HAD superfamily/HAD-like"/>
    <property type="match status" value="1"/>
</dbReference>
<dbReference type="PANTHER" id="PTHR45848:SF4">
    <property type="entry name" value="DUAL SPECIFICITY PROTEIN PHOSPHATASE 12"/>
    <property type="match status" value="1"/>
</dbReference>
<feature type="region of interest" description="Disordered" evidence="5">
    <location>
        <begin position="447"/>
        <end position="517"/>
    </location>
</feature>
<name>A0A835WNT1_9CHLO</name>
<dbReference type="EMBL" id="JAEHOD010000011">
    <property type="protein sequence ID" value="KAG2450301.1"/>
    <property type="molecule type" value="Genomic_DNA"/>
</dbReference>
<dbReference type="GO" id="GO:0008138">
    <property type="term" value="F:protein tyrosine/serine/threonine phosphatase activity"/>
    <property type="evidence" value="ECO:0007669"/>
    <property type="project" value="TreeGrafter"/>
</dbReference>
<dbReference type="InterPro" id="IPR020422">
    <property type="entry name" value="TYR_PHOSPHATASE_DUAL_dom"/>
</dbReference>
<dbReference type="CDD" id="cd14498">
    <property type="entry name" value="DSP"/>
    <property type="match status" value="1"/>
</dbReference>
<evidence type="ECO:0000256" key="1">
    <source>
        <dbReference type="ARBA" id="ARBA00008601"/>
    </source>
</evidence>
<dbReference type="PANTHER" id="PTHR45848">
    <property type="entry name" value="DUAL SPECIFICITY PROTEIN PHOSPHATASE 12 FAMILY MEMBER"/>
    <property type="match status" value="1"/>
</dbReference>
<dbReference type="Pfam" id="PF00782">
    <property type="entry name" value="DSPc"/>
    <property type="match status" value="1"/>
</dbReference>
<dbReference type="InterPro" id="IPR023214">
    <property type="entry name" value="HAD_sf"/>
</dbReference>
<dbReference type="AlphaFoldDB" id="A0A835WNT1"/>
<dbReference type="PROSITE" id="PS00383">
    <property type="entry name" value="TYR_PHOSPHATASE_1"/>
    <property type="match status" value="1"/>
</dbReference>
<dbReference type="Proteomes" id="UP000613740">
    <property type="component" value="Unassembled WGS sequence"/>
</dbReference>
<dbReference type="PROSITE" id="PS50054">
    <property type="entry name" value="TYR_PHOSPHATASE_DUAL"/>
    <property type="match status" value="1"/>
</dbReference>
<feature type="domain" description="Tyrosine specific protein phosphatases" evidence="7">
    <location>
        <begin position="126"/>
        <end position="168"/>
    </location>
</feature>
<feature type="compositionally biased region" description="Gly residues" evidence="5">
    <location>
        <begin position="112"/>
        <end position="125"/>
    </location>
</feature>
<evidence type="ECO:0000313" key="9">
    <source>
        <dbReference type="Proteomes" id="UP000613740"/>
    </source>
</evidence>
<dbReference type="PROSITE" id="PS50056">
    <property type="entry name" value="TYR_PHOSPHATASE_2"/>
    <property type="match status" value="1"/>
</dbReference>
<dbReference type="InterPro" id="IPR016130">
    <property type="entry name" value="Tyr_Pase_AS"/>
</dbReference>
<dbReference type="InterPro" id="IPR036412">
    <property type="entry name" value="HAD-like_sf"/>
</dbReference>
<dbReference type="CDD" id="cd07505">
    <property type="entry name" value="HAD_BPGM-like"/>
    <property type="match status" value="1"/>
</dbReference>
<dbReference type="Gene3D" id="1.10.150.240">
    <property type="entry name" value="Putative phosphatase, domain 2"/>
    <property type="match status" value="1"/>
</dbReference>
<dbReference type="SFLD" id="SFLDG01129">
    <property type="entry name" value="C1.5:_HAD__Beta-PGM__Phosphata"/>
    <property type="match status" value="1"/>
</dbReference>
<feature type="compositionally biased region" description="Low complexity" evidence="5">
    <location>
        <begin position="476"/>
        <end position="517"/>
    </location>
</feature>
<evidence type="ECO:0000259" key="6">
    <source>
        <dbReference type="PROSITE" id="PS50054"/>
    </source>
</evidence>
<dbReference type="GO" id="GO:0004725">
    <property type="term" value="F:protein tyrosine phosphatase activity"/>
    <property type="evidence" value="ECO:0007669"/>
    <property type="project" value="UniProtKB-EC"/>
</dbReference>
<dbReference type="SMART" id="SM00195">
    <property type="entry name" value="DSPc"/>
    <property type="match status" value="1"/>
</dbReference>
<feature type="region of interest" description="Disordered" evidence="5">
    <location>
        <begin position="376"/>
        <end position="403"/>
    </location>
</feature>
<gene>
    <name evidence="8" type="ORF">HYH02_004808</name>
</gene>
<feature type="domain" description="Tyrosine-protein phosphatase" evidence="6">
    <location>
        <begin position="3"/>
        <end position="189"/>
    </location>
</feature>
<dbReference type="SUPFAM" id="SSF52799">
    <property type="entry name" value="(Phosphotyrosine protein) phosphatases II"/>
    <property type="match status" value="1"/>
</dbReference>
<evidence type="ECO:0000313" key="8">
    <source>
        <dbReference type="EMBL" id="KAG2450301.1"/>
    </source>
</evidence>
<dbReference type="EC" id="3.1.3.48" evidence="2"/>
<comment type="caution">
    <text evidence="8">The sequence shown here is derived from an EMBL/GenBank/DDBJ whole genome shotgun (WGS) entry which is preliminary data.</text>
</comment>
<proteinExistence type="inferred from homology"/>
<evidence type="ECO:0000259" key="7">
    <source>
        <dbReference type="PROSITE" id="PS50056"/>
    </source>
</evidence>
<dbReference type="Gene3D" id="3.90.190.10">
    <property type="entry name" value="Protein tyrosine phosphatase superfamily"/>
    <property type="match status" value="1"/>
</dbReference>
<evidence type="ECO:0000256" key="5">
    <source>
        <dbReference type="SAM" id="MobiDB-lite"/>
    </source>
</evidence>
<reference evidence="8" key="1">
    <citation type="journal article" date="2020" name="bioRxiv">
        <title>Comparative genomics of Chlamydomonas.</title>
        <authorList>
            <person name="Craig R.J."/>
            <person name="Hasan A.R."/>
            <person name="Ness R.W."/>
            <person name="Keightley P.D."/>
        </authorList>
    </citation>
    <scope>NUCLEOTIDE SEQUENCE</scope>
    <source>
        <strain evidence="8">CCAP 11/173</strain>
    </source>
</reference>
<feature type="region of interest" description="Disordered" evidence="5">
    <location>
        <begin position="82"/>
        <end position="125"/>
    </location>
</feature>
<dbReference type="InterPro" id="IPR006439">
    <property type="entry name" value="HAD-SF_hydro_IA"/>
</dbReference>
<dbReference type="InterPro" id="IPR023198">
    <property type="entry name" value="PGP-like_dom2"/>
</dbReference>
<evidence type="ECO:0000256" key="3">
    <source>
        <dbReference type="ARBA" id="ARBA00022801"/>
    </source>
</evidence>
<feature type="compositionally biased region" description="Low complexity" evidence="5">
    <location>
        <begin position="83"/>
        <end position="99"/>
    </location>
</feature>
<keyword evidence="4" id="KW-0904">Protein phosphatase</keyword>
<protein>
    <recommendedName>
        <fullName evidence="2">protein-tyrosine-phosphatase</fullName>
        <ecNumber evidence="2">3.1.3.48</ecNumber>
    </recommendedName>
</protein>
<organism evidence="8 9">
    <name type="scientific">Chlamydomonas schloesseri</name>
    <dbReference type="NCBI Taxonomy" id="2026947"/>
    <lineage>
        <taxon>Eukaryota</taxon>
        <taxon>Viridiplantae</taxon>
        <taxon>Chlorophyta</taxon>
        <taxon>core chlorophytes</taxon>
        <taxon>Chlorophyceae</taxon>
        <taxon>CS clade</taxon>
        <taxon>Chlamydomonadales</taxon>
        <taxon>Chlamydomonadaceae</taxon>
        <taxon>Chlamydomonas</taxon>
    </lineage>
</organism>